<name>A0A6J6EL99_9ZZZZ</name>
<gene>
    <name evidence="2" type="ORF">UFOPK1726_00652</name>
</gene>
<dbReference type="InterPro" id="IPR012347">
    <property type="entry name" value="Ferritin-like"/>
</dbReference>
<dbReference type="PROSITE" id="PS51257">
    <property type="entry name" value="PROKAR_LIPOPROTEIN"/>
    <property type="match status" value="1"/>
</dbReference>
<sequence length="166" mass="18009">MRKFLLGMVLLVTGCGAGSTFTLDDQMFAAMMVPHHEQAIVMADIALTNSTNPAILELAADIKAAQQPEINEMLSWGGAMIGAHDGHQMAGMLSDSEIETLRNTTGAEFDRLFLKGMIKHHEGAIEMAKMVINSKTELAAKLGQDITSTQMAEIEFMNKLLTELGK</sequence>
<dbReference type="InterPro" id="IPR005183">
    <property type="entry name" value="DUF305_CopM-like"/>
</dbReference>
<dbReference type="AlphaFoldDB" id="A0A6J6EL99"/>
<accession>A0A6J6EL99</accession>
<dbReference type="PANTHER" id="PTHR36933">
    <property type="entry name" value="SLL0788 PROTEIN"/>
    <property type="match status" value="1"/>
</dbReference>
<reference evidence="2" key="1">
    <citation type="submission" date="2020-05" db="EMBL/GenBank/DDBJ databases">
        <authorList>
            <person name="Chiriac C."/>
            <person name="Salcher M."/>
            <person name="Ghai R."/>
            <person name="Kavagutti S V."/>
        </authorList>
    </citation>
    <scope>NUCLEOTIDE SEQUENCE</scope>
</reference>
<dbReference type="EMBL" id="CAEZTT010000066">
    <property type="protein sequence ID" value="CAB4577340.1"/>
    <property type="molecule type" value="Genomic_DNA"/>
</dbReference>
<evidence type="ECO:0000259" key="1">
    <source>
        <dbReference type="Pfam" id="PF03713"/>
    </source>
</evidence>
<dbReference type="Gene3D" id="1.20.1260.10">
    <property type="match status" value="1"/>
</dbReference>
<feature type="domain" description="DUF305" evidence="1">
    <location>
        <begin position="25"/>
        <end position="161"/>
    </location>
</feature>
<evidence type="ECO:0000313" key="2">
    <source>
        <dbReference type="EMBL" id="CAB4577340.1"/>
    </source>
</evidence>
<protein>
    <submittedName>
        <fullName evidence="2">Unannotated protein</fullName>
    </submittedName>
</protein>
<proteinExistence type="predicted"/>
<organism evidence="2">
    <name type="scientific">freshwater metagenome</name>
    <dbReference type="NCBI Taxonomy" id="449393"/>
    <lineage>
        <taxon>unclassified sequences</taxon>
        <taxon>metagenomes</taxon>
        <taxon>ecological metagenomes</taxon>
    </lineage>
</organism>
<dbReference type="PANTHER" id="PTHR36933:SF1">
    <property type="entry name" value="SLL0788 PROTEIN"/>
    <property type="match status" value="1"/>
</dbReference>
<dbReference type="Pfam" id="PF03713">
    <property type="entry name" value="DUF305"/>
    <property type="match status" value="1"/>
</dbReference>